<dbReference type="PANTHER" id="PTHR34697">
    <property type="entry name" value="PHOSPHATIDYLGLYCEROL LYSYLTRANSFERASE"/>
    <property type="match status" value="1"/>
</dbReference>
<evidence type="ECO:0000313" key="9">
    <source>
        <dbReference type="Proteomes" id="UP000011932"/>
    </source>
</evidence>
<dbReference type="PANTHER" id="PTHR34697:SF2">
    <property type="entry name" value="PHOSPHATIDYLGLYCEROL LYSYLTRANSFERASE"/>
    <property type="match status" value="1"/>
</dbReference>
<name>M4VG06_9BACT</name>
<evidence type="ECO:0000259" key="7">
    <source>
        <dbReference type="Pfam" id="PF09924"/>
    </source>
</evidence>
<dbReference type="Proteomes" id="UP000011932">
    <property type="component" value="Chromosome"/>
</dbReference>
<proteinExistence type="predicted"/>
<evidence type="ECO:0000256" key="3">
    <source>
        <dbReference type="ARBA" id="ARBA00022692"/>
    </source>
</evidence>
<feature type="transmembrane region" description="Helical" evidence="6">
    <location>
        <begin position="152"/>
        <end position="173"/>
    </location>
</feature>
<keyword evidence="4 6" id="KW-1133">Transmembrane helix</keyword>
<keyword evidence="2" id="KW-1003">Cell membrane</keyword>
<reference evidence="8 9" key="1">
    <citation type="journal article" date="2013" name="ISME J.">
        <title>By their genes ye shall know them: genomic signatures of predatory bacteria.</title>
        <authorList>
            <person name="Pasternak Z."/>
            <person name="Pietrokovski S."/>
            <person name="Rotem O."/>
            <person name="Gophna U."/>
            <person name="Lurie-Weinberger M.N."/>
            <person name="Jurkevitch E."/>
        </authorList>
    </citation>
    <scope>NUCLEOTIDE SEQUENCE [LARGE SCALE GENOMIC DNA]</scope>
    <source>
        <strain evidence="8">EPB</strain>
    </source>
</reference>
<gene>
    <name evidence="8" type="ORF">A11S_1334</name>
</gene>
<evidence type="ECO:0000256" key="5">
    <source>
        <dbReference type="ARBA" id="ARBA00023136"/>
    </source>
</evidence>
<dbReference type="HOGENOM" id="CLU_008255_7_2_5"/>
<dbReference type="STRING" id="349215.A11S_1334"/>
<organism evidence="8 9">
    <name type="scientific">Micavibrio aeruginosavorus EPB</name>
    <dbReference type="NCBI Taxonomy" id="349215"/>
    <lineage>
        <taxon>Bacteria</taxon>
        <taxon>Pseudomonadati</taxon>
        <taxon>Bdellovibrionota</taxon>
        <taxon>Bdellovibrionia</taxon>
        <taxon>Bdellovibrionales</taxon>
        <taxon>Pseudobdellovibrionaceae</taxon>
        <taxon>Micavibrio</taxon>
    </lineage>
</organism>
<comment type="subcellular location">
    <subcellularLocation>
        <location evidence="1">Cell membrane</location>
        <topology evidence="1">Multi-pass membrane protein</topology>
    </subcellularLocation>
</comment>
<evidence type="ECO:0000313" key="8">
    <source>
        <dbReference type="EMBL" id="AGH98143.1"/>
    </source>
</evidence>
<evidence type="ECO:0000256" key="2">
    <source>
        <dbReference type="ARBA" id="ARBA00022475"/>
    </source>
</evidence>
<dbReference type="KEGG" id="man:A11S_1334"/>
<dbReference type="GO" id="GO:0055091">
    <property type="term" value="P:phospholipid homeostasis"/>
    <property type="evidence" value="ECO:0007669"/>
    <property type="project" value="TreeGrafter"/>
</dbReference>
<evidence type="ECO:0000256" key="4">
    <source>
        <dbReference type="ARBA" id="ARBA00022989"/>
    </source>
</evidence>
<dbReference type="InterPro" id="IPR051211">
    <property type="entry name" value="PG_lysyltransferase"/>
</dbReference>
<dbReference type="SUPFAM" id="SSF55729">
    <property type="entry name" value="Acyl-CoA N-acyltransferases (Nat)"/>
    <property type="match status" value="1"/>
</dbReference>
<protein>
    <recommendedName>
        <fullName evidence="7">Phosphatidylglycerol lysyltransferase C-terminal domain-containing protein</fullName>
    </recommendedName>
</protein>
<keyword evidence="3 6" id="KW-0812">Transmembrane</keyword>
<dbReference type="AlphaFoldDB" id="M4VG06"/>
<sequence>MLLVSAALPIVPENLKWISQVEPLTFIELSHIVSVLSGLFLLFLARGVRLRLDAAYYACIAVLAIAILALTFKGLEWKQAMMLGAMLLLFIPTRKYFNRKASLFTMQFPPEWIALIALVLALATWLGFEAYKHVEYAHDLWWRFSYREDAPRFLRMVLVTGAFIFAYGLYNIFKVARPEQSPVLSADDRARLHAIATASNDCTSFLSLMGDKAVLWSDSGKAFIMYAMTPRYWVAMGDPVGDAAEFPALLWKFRENADLHNALAVYYQVSDRHLPLYLDRGLILLKIGEEARIFLPTFHTDGGKRENQRKLRNRMHRDGYSLHIIEGAELDAAMPALRVISDSWLATKKVKEKGFSLGFFDESYIRSTRVAVVKKDGRIYAFANIWDLQNREQISLDLMRYDPEDSPPGMMEYLFLDTIFWAKDQGYQWFGLGMSPLSGLEEHALAPLWHKIGRTIYKHGEDLYNFEGLRAYKSKFDPVWRPRYIAVPPTPRIPMVLLTVARIISGGFRGMFQKR</sequence>
<dbReference type="NCBIfam" id="NF033480">
    <property type="entry name" value="bifunc_MprF"/>
    <property type="match status" value="1"/>
</dbReference>
<dbReference type="InterPro" id="IPR024320">
    <property type="entry name" value="LPG_synthase_C"/>
</dbReference>
<feature type="transmembrane region" description="Helical" evidence="6">
    <location>
        <begin position="26"/>
        <end position="48"/>
    </location>
</feature>
<dbReference type="EMBL" id="CP003538">
    <property type="protein sequence ID" value="AGH98143.1"/>
    <property type="molecule type" value="Genomic_DNA"/>
</dbReference>
<feature type="transmembrane region" description="Helical" evidence="6">
    <location>
        <begin position="112"/>
        <end position="131"/>
    </location>
</feature>
<feature type="domain" description="Phosphatidylglycerol lysyltransferase C-terminal" evidence="7">
    <location>
        <begin position="198"/>
        <end position="486"/>
    </location>
</feature>
<feature type="transmembrane region" description="Helical" evidence="6">
    <location>
        <begin position="54"/>
        <end position="72"/>
    </location>
</feature>
<evidence type="ECO:0000256" key="1">
    <source>
        <dbReference type="ARBA" id="ARBA00004651"/>
    </source>
</evidence>
<dbReference type="InterPro" id="IPR016181">
    <property type="entry name" value="Acyl_CoA_acyltransferase"/>
</dbReference>
<evidence type="ECO:0000256" key="6">
    <source>
        <dbReference type="SAM" id="Phobius"/>
    </source>
</evidence>
<keyword evidence="5 6" id="KW-0472">Membrane</keyword>
<dbReference type="Pfam" id="PF09924">
    <property type="entry name" value="LPG_synthase_C"/>
    <property type="match status" value="1"/>
</dbReference>
<accession>M4VG06</accession>
<dbReference type="GO" id="GO:0005886">
    <property type="term" value="C:plasma membrane"/>
    <property type="evidence" value="ECO:0007669"/>
    <property type="project" value="UniProtKB-SubCell"/>
</dbReference>
<dbReference type="GO" id="GO:0016755">
    <property type="term" value="F:aminoacyltransferase activity"/>
    <property type="evidence" value="ECO:0007669"/>
    <property type="project" value="TreeGrafter"/>
</dbReference>